<feature type="transmembrane region" description="Helical" evidence="2">
    <location>
        <begin position="12"/>
        <end position="35"/>
    </location>
</feature>
<keyword evidence="4" id="KW-1185">Reference proteome</keyword>
<accession>A0AAW0P814</accession>
<gene>
    <name evidence="3" type="ORF">WMY93_010642</name>
</gene>
<dbReference type="Proteomes" id="UP001460270">
    <property type="component" value="Unassembled WGS sequence"/>
</dbReference>
<name>A0AAW0P814_9GOBI</name>
<evidence type="ECO:0000313" key="4">
    <source>
        <dbReference type="Proteomes" id="UP001460270"/>
    </source>
</evidence>
<evidence type="ECO:0000256" key="1">
    <source>
        <dbReference type="SAM" id="MobiDB-lite"/>
    </source>
</evidence>
<evidence type="ECO:0000313" key="3">
    <source>
        <dbReference type="EMBL" id="KAK7919358.1"/>
    </source>
</evidence>
<dbReference type="EMBL" id="JBBPFD010000007">
    <property type="protein sequence ID" value="KAK7919358.1"/>
    <property type="molecule type" value="Genomic_DNA"/>
</dbReference>
<comment type="caution">
    <text evidence="3">The sequence shown here is derived from an EMBL/GenBank/DDBJ whole genome shotgun (WGS) entry which is preliminary data.</text>
</comment>
<keyword evidence="2" id="KW-0812">Transmembrane</keyword>
<dbReference type="AlphaFoldDB" id="A0AAW0P814"/>
<feature type="region of interest" description="Disordered" evidence="1">
    <location>
        <begin position="78"/>
        <end position="100"/>
    </location>
</feature>
<proteinExistence type="predicted"/>
<evidence type="ECO:0000256" key="2">
    <source>
        <dbReference type="SAM" id="Phobius"/>
    </source>
</evidence>
<protein>
    <recommendedName>
        <fullName evidence="5">Secreted protein</fullName>
    </recommendedName>
</protein>
<evidence type="ECO:0008006" key="5">
    <source>
        <dbReference type="Google" id="ProtNLM"/>
    </source>
</evidence>
<organism evidence="3 4">
    <name type="scientific">Mugilogobius chulae</name>
    <name type="common">yellowstripe goby</name>
    <dbReference type="NCBI Taxonomy" id="88201"/>
    <lineage>
        <taxon>Eukaryota</taxon>
        <taxon>Metazoa</taxon>
        <taxon>Chordata</taxon>
        <taxon>Craniata</taxon>
        <taxon>Vertebrata</taxon>
        <taxon>Euteleostomi</taxon>
        <taxon>Actinopterygii</taxon>
        <taxon>Neopterygii</taxon>
        <taxon>Teleostei</taxon>
        <taxon>Neoteleostei</taxon>
        <taxon>Acanthomorphata</taxon>
        <taxon>Gobiaria</taxon>
        <taxon>Gobiiformes</taxon>
        <taxon>Gobioidei</taxon>
        <taxon>Gobiidae</taxon>
        <taxon>Gobionellinae</taxon>
        <taxon>Mugilogobius</taxon>
    </lineage>
</organism>
<reference evidence="4" key="1">
    <citation type="submission" date="2024-04" db="EMBL/GenBank/DDBJ databases">
        <title>Salinicola lusitanus LLJ914,a marine bacterium isolated from the Okinawa Trough.</title>
        <authorList>
            <person name="Li J."/>
        </authorList>
    </citation>
    <scope>NUCLEOTIDE SEQUENCE [LARGE SCALE GENOMIC DNA]</scope>
</reference>
<keyword evidence="2" id="KW-1133">Transmembrane helix</keyword>
<sequence>MSHVHAAWTKFGLHSFTITFLPLILSVTCESMSFLNLRLEGKKSTESREYSHISKLLLALQIQCSIHYIRDNTNCHQRDSGALTEGEQVEEGRSVSGWLE</sequence>
<keyword evidence="2" id="KW-0472">Membrane</keyword>